<dbReference type="GO" id="GO:0071897">
    <property type="term" value="P:DNA biosynthetic process"/>
    <property type="evidence" value="ECO:0007669"/>
    <property type="project" value="UniProtKB-ARBA"/>
</dbReference>
<dbReference type="SUPFAM" id="SSF56219">
    <property type="entry name" value="DNase I-like"/>
    <property type="match status" value="1"/>
</dbReference>
<dbReference type="InterPro" id="IPR043502">
    <property type="entry name" value="DNA/RNA_pol_sf"/>
</dbReference>
<reference evidence="2" key="2">
    <citation type="journal article" date="2015" name="J. Proteomics">
        <title>Sexual differences in the sialomes of the zebra tick, Rhipicephalus pulchellus.</title>
        <authorList>
            <person name="Tan A.W."/>
            <person name="Francischetti I.M."/>
            <person name="Slovak M."/>
            <person name="Kini R.M."/>
            <person name="Ribeiro J.M."/>
        </authorList>
    </citation>
    <scope>NUCLEOTIDE SEQUENCE</scope>
    <source>
        <tissue evidence="2">Salivary gland</tissue>
    </source>
</reference>
<dbReference type="InterPro" id="IPR000477">
    <property type="entry name" value="RT_dom"/>
</dbReference>
<dbReference type="Gene3D" id="3.60.10.10">
    <property type="entry name" value="Endonuclease/exonuclease/phosphatase"/>
    <property type="match status" value="1"/>
</dbReference>
<sequence>MPKAKPQCKLNRRKVPFIMQWNCAGIASRMDELNLFLREYQIPILALSEAGLPRQRSITGYVTHKNPSITSFPNGSAAVYIRREVPHVALNVADLCTDVIEVSAIRAQIGNQKVSIASVYASPHKKISIEKFLEDLCHRCPAPRIICGDFNAHHTSWGDKSSDARGRCLESAIDKLDLCIANDGNVTFLRPPACTSIIDLTLHSSDVELTCCTAPDRMGSDHFPIFINVAGYHLTAAKCSKVTDWDRYREHLDHRSGDIFQDMLASKAAATAILKLPAHFPAPDLKLRNLCAARRRAEKKLMRRSGEPALKTQFNRLNAAIRRHTKKLRRKQWAAFCESLSVFAPLSRIWEVVNSVGSTPQPLRPFVALALFKDISMPSLAEEFADVYIIGRESEPPSCLPPHSASAIDAPFTLRELTSAISSLRRRCAPGPDGITNQIISNLPAEARSSLLTYFNYVWELGNIPQTWKMAWVVPVLKPGKDRTELASYRPVSLTSCVAKLMEKLACVRLTWWIENRKSLPACMTGFRQRLSAQDNILDLVSHIEHQRAYGFSTLAIFLDISKAYDYVFQSAIICRLVSMGITGHLLRFVHAFLSDRSIQVKLGTVLSNTRKITRGVPQGSVLSPMLFNVAMAGLPDALKIVSKAVQISIYADDICIWLSGYQHKRLEMLGQRVVLSAQTHLASIGLTISAEKSRFMLFPGMRRRETRMKISLLDAPIQQVKYMRFLGVTLDSRMNWRRAVDKTISALSPRVNILRRMAGTSWGSHPSSMIRLHSAVIVNRVLFQLPLISPCESQ</sequence>
<dbReference type="PROSITE" id="PS50878">
    <property type="entry name" value="RT_POL"/>
    <property type="match status" value="1"/>
</dbReference>
<dbReference type="AlphaFoldDB" id="L7LY18"/>
<feature type="domain" description="Reverse transcriptase" evidence="1">
    <location>
        <begin position="457"/>
        <end position="731"/>
    </location>
</feature>
<dbReference type="InterPro" id="IPR036691">
    <property type="entry name" value="Endo/exonu/phosph_ase_sf"/>
</dbReference>
<dbReference type="Pfam" id="PF00078">
    <property type="entry name" value="RVT_1"/>
    <property type="match status" value="1"/>
</dbReference>
<organism evidence="2">
    <name type="scientific">Rhipicephalus pulchellus</name>
    <name type="common">Yellow backed tick</name>
    <name type="synonym">Dermacentor pulchellus</name>
    <dbReference type="NCBI Taxonomy" id="72859"/>
    <lineage>
        <taxon>Eukaryota</taxon>
        <taxon>Metazoa</taxon>
        <taxon>Ecdysozoa</taxon>
        <taxon>Arthropoda</taxon>
        <taxon>Chelicerata</taxon>
        <taxon>Arachnida</taxon>
        <taxon>Acari</taxon>
        <taxon>Parasitiformes</taxon>
        <taxon>Ixodida</taxon>
        <taxon>Ixodoidea</taxon>
        <taxon>Ixodidae</taxon>
        <taxon>Rhipicephalinae</taxon>
        <taxon>Rhipicephalus</taxon>
        <taxon>Rhipicephalus</taxon>
    </lineage>
</organism>
<reference evidence="2" key="1">
    <citation type="submission" date="2012-11" db="EMBL/GenBank/DDBJ databases">
        <authorList>
            <person name="Lucero-Rivera Y.E."/>
            <person name="Tovar-Ramirez D."/>
        </authorList>
    </citation>
    <scope>NUCLEOTIDE SEQUENCE</scope>
    <source>
        <tissue evidence="2">Salivary gland</tissue>
    </source>
</reference>
<proteinExistence type="evidence at transcript level"/>
<name>L7LY18_RHIPC</name>
<accession>L7LY18</accession>
<evidence type="ECO:0000313" key="2">
    <source>
        <dbReference type="EMBL" id="JAA55778.1"/>
    </source>
</evidence>
<dbReference type="InterPro" id="IPR005135">
    <property type="entry name" value="Endo/exonuclease/phosphatase"/>
</dbReference>
<dbReference type="PANTHER" id="PTHR36688:SF2">
    <property type="entry name" value="ENDONUCLEASE_EXONUCLEASE_PHOSPHATASE DOMAIN-CONTAINING PROTEIN"/>
    <property type="match status" value="1"/>
</dbReference>
<dbReference type="InterPro" id="IPR052560">
    <property type="entry name" value="RdDP_mobile_element"/>
</dbReference>
<dbReference type="GO" id="GO:0003824">
    <property type="term" value="F:catalytic activity"/>
    <property type="evidence" value="ECO:0007669"/>
    <property type="project" value="InterPro"/>
</dbReference>
<dbReference type="PANTHER" id="PTHR36688">
    <property type="entry name" value="ENDO/EXONUCLEASE/PHOSPHATASE DOMAIN-CONTAINING PROTEIN"/>
    <property type="match status" value="1"/>
</dbReference>
<protein>
    <submittedName>
        <fullName evidence="2">Putative tick transposon</fullName>
    </submittedName>
</protein>
<dbReference type="CDD" id="cd01650">
    <property type="entry name" value="RT_nLTR_like"/>
    <property type="match status" value="1"/>
</dbReference>
<dbReference type="Pfam" id="PF14529">
    <property type="entry name" value="Exo_endo_phos_2"/>
    <property type="match status" value="1"/>
</dbReference>
<dbReference type="SUPFAM" id="SSF56672">
    <property type="entry name" value="DNA/RNA polymerases"/>
    <property type="match status" value="1"/>
</dbReference>
<dbReference type="EMBL" id="GACK01009256">
    <property type="protein sequence ID" value="JAA55778.1"/>
    <property type="molecule type" value="mRNA"/>
</dbReference>
<evidence type="ECO:0000259" key="1">
    <source>
        <dbReference type="PROSITE" id="PS50878"/>
    </source>
</evidence>